<gene>
    <name evidence="2" type="ORF">BDV28DRAFT_160463</name>
</gene>
<dbReference type="Proteomes" id="UP000327118">
    <property type="component" value="Unassembled WGS sequence"/>
</dbReference>
<organism evidence="2 3">
    <name type="scientific">Aspergillus coremiiformis</name>
    <dbReference type="NCBI Taxonomy" id="138285"/>
    <lineage>
        <taxon>Eukaryota</taxon>
        <taxon>Fungi</taxon>
        <taxon>Dikarya</taxon>
        <taxon>Ascomycota</taxon>
        <taxon>Pezizomycotina</taxon>
        <taxon>Eurotiomycetes</taxon>
        <taxon>Eurotiomycetidae</taxon>
        <taxon>Eurotiales</taxon>
        <taxon>Aspergillaceae</taxon>
        <taxon>Aspergillus</taxon>
        <taxon>Aspergillus subgen. Circumdati</taxon>
    </lineage>
</organism>
<name>A0A5N6YVF5_9EURO</name>
<feature type="domain" description="Tse2 ADP-ribosyltransferase toxin" evidence="1">
    <location>
        <begin position="13"/>
        <end position="92"/>
    </location>
</feature>
<dbReference type="EMBL" id="ML739303">
    <property type="protein sequence ID" value="KAE8349465.1"/>
    <property type="molecule type" value="Genomic_DNA"/>
</dbReference>
<reference evidence="3" key="1">
    <citation type="submission" date="2019-04" db="EMBL/GenBank/DDBJ databases">
        <title>Friends and foes A comparative genomics studyof 23 Aspergillus species from section Flavi.</title>
        <authorList>
            <consortium name="DOE Joint Genome Institute"/>
            <person name="Kjaerbolling I."/>
            <person name="Vesth T."/>
            <person name="Frisvad J.C."/>
            <person name="Nybo J.L."/>
            <person name="Theobald S."/>
            <person name="Kildgaard S."/>
            <person name="Isbrandt T."/>
            <person name="Kuo A."/>
            <person name="Sato A."/>
            <person name="Lyhne E.K."/>
            <person name="Kogle M.E."/>
            <person name="Wiebenga A."/>
            <person name="Kun R.S."/>
            <person name="Lubbers R.J."/>
            <person name="Makela M.R."/>
            <person name="Barry K."/>
            <person name="Chovatia M."/>
            <person name="Clum A."/>
            <person name="Daum C."/>
            <person name="Haridas S."/>
            <person name="He G."/>
            <person name="LaButti K."/>
            <person name="Lipzen A."/>
            <person name="Mondo S."/>
            <person name="Riley R."/>
            <person name="Salamov A."/>
            <person name="Simmons B.A."/>
            <person name="Magnuson J.K."/>
            <person name="Henrissat B."/>
            <person name="Mortensen U.H."/>
            <person name="Larsen T.O."/>
            <person name="Devries R.P."/>
            <person name="Grigoriev I.V."/>
            <person name="Machida M."/>
            <person name="Baker S.E."/>
            <person name="Andersen M.R."/>
        </authorList>
    </citation>
    <scope>NUCLEOTIDE SEQUENCE [LARGE SCALE GENOMIC DNA]</scope>
    <source>
        <strain evidence="3">CBS 553.77</strain>
    </source>
</reference>
<accession>A0A5N6YVF5</accession>
<evidence type="ECO:0000313" key="3">
    <source>
        <dbReference type="Proteomes" id="UP000327118"/>
    </source>
</evidence>
<proteinExistence type="predicted"/>
<dbReference type="OrthoDB" id="10266325at2759"/>
<sequence>MAKYLGYFNIFPKELFRMSNSRIIRVRDGAVKKTGSIDVISEDGKLKPKALQSDTYSSPNGISMRPNTEFQHANVSTFRGKKLIVYCVPAGNTGINKFFKKSARVMTREKWLQVYPKPTEQA</sequence>
<dbReference type="AlphaFoldDB" id="A0A5N6YVF5"/>
<keyword evidence="3" id="KW-1185">Reference proteome</keyword>
<protein>
    <recommendedName>
        <fullName evidence="1">Tse2 ADP-ribosyltransferase toxin domain-containing protein</fullName>
    </recommendedName>
</protein>
<evidence type="ECO:0000313" key="2">
    <source>
        <dbReference type="EMBL" id="KAE8349465.1"/>
    </source>
</evidence>
<dbReference type="Pfam" id="PF18648">
    <property type="entry name" value="ADPRTs_Tse2"/>
    <property type="match status" value="1"/>
</dbReference>
<evidence type="ECO:0000259" key="1">
    <source>
        <dbReference type="Pfam" id="PF18648"/>
    </source>
</evidence>
<dbReference type="InterPro" id="IPR041018">
    <property type="entry name" value="ADPRTs_Tse2"/>
</dbReference>